<organism evidence="1 2">
    <name type="scientific">Neisseria elongata subsp. glycolytica ATCC 29315</name>
    <dbReference type="NCBI Taxonomy" id="546263"/>
    <lineage>
        <taxon>Bacteria</taxon>
        <taxon>Pseudomonadati</taxon>
        <taxon>Pseudomonadota</taxon>
        <taxon>Betaproteobacteria</taxon>
        <taxon>Neisseriales</taxon>
        <taxon>Neisseriaceae</taxon>
        <taxon>Neisseria</taxon>
    </lineage>
</organism>
<proteinExistence type="predicted"/>
<protein>
    <submittedName>
        <fullName evidence="1">Uncharacterized protein</fullName>
    </submittedName>
</protein>
<gene>
    <name evidence="1" type="ORF">NEIELOOT_00698</name>
</gene>
<sequence length="62" mass="6997">MFPGLRSGRCRIGNRVRPGVRRLRLCRCGVVGCLTWDVRWMVCQGMCGIVNDFTAAKNRKAV</sequence>
<accession>D4DNR4</accession>
<dbReference type="AlphaFoldDB" id="D4DNR4"/>
<evidence type="ECO:0000313" key="1">
    <source>
        <dbReference type="EMBL" id="EFE50540.1"/>
    </source>
</evidence>
<comment type="caution">
    <text evidence="1">The sequence shown here is derived from an EMBL/GenBank/DDBJ whole genome shotgun (WGS) entry which is preliminary data.</text>
</comment>
<name>D4DNR4_NEIEG</name>
<dbReference type="EMBL" id="ADBF01000016">
    <property type="protein sequence ID" value="EFE50540.1"/>
    <property type="molecule type" value="Genomic_DNA"/>
</dbReference>
<dbReference type="Proteomes" id="UP000005536">
    <property type="component" value="Unassembled WGS sequence"/>
</dbReference>
<reference evidence="1 2" key="1">
    <citation type="submission" date="2010-02" db="EMBL/GenBank/DDBJ databases">
        <authorList>
            <person name="Weinstock G."/>
            <person name="Sodergren E."/>
            <person name="Clifton S."/>
            <person name="Fulton L."/>
            <person name="Fulton B."/>
            <person name="Courtney L."/>
            <person name="Fronick C."/>
            <person name="Harrison M."/>
            <person name="Strong C."/>
            <person name="Farmer C."/>
            <person name="Delahaunty K."/>
            <person name="Markovic C."/>
            <person name="Hall O."/>
            <person name="Minx P."/>
            <person name="Tomlinson C."/>
            <person name="Mitreva M."/>
            <person name="Nelson J."/>
            <person name="Hou S."/>
            <person name="Wollam A."/>
            <person name="Pepin K.H."/>
            <person name="Johnson M."/>
            <person name="Bhonagiri V."/>
            <person name="Zhang X."/>
            <person name="Suruliraj S."/>
            <person name="Warren W."/>
            <person name="Chinwalla A."/>
            <person name="Mardis E.R."/>
            <person name="Wilson R.K."/>
        </authorList>
    </citation>
    <scope>NUCLEOTIDE SEQUENCE [LARGE SCALE GENOMIC DNA]</scope>
    <source>
        <strain evidence="1 2">ATCC 29315</strain>
    </source>
</reference>
<evidence type="ECO:0000313" key="2">
    <source>
        <dbReference type="Proteomes" id="UP000005536"/>
    </source>
</evidence>